<dbReference type="InterPro" id="IPR044715">
    <property type="entry name" value="WDR86-like"/>
</dbReference>
<feature type="repeat" description="WD" evidence="6">
    <location>
        <begin position="196"/>
        <end position="237"/>
    </location>
</feature>
<evidence type="ECO:0000256" key="4">
    <source>
        <dbReference type="ARBA" id="ARBA00022771"/>
    </source>
</evidence>
<dbReference type="InterPro" id="IPR000571">
    <property type="entry name" value="Znf_CCCH"/>
</dbReference>
<keyword evidence="5 7" id="KW-0862">Zinc</keyword>
<proteinExistence type="predicted"/>
<evidence type="ECO:0000256" key="5">
    <source>
        <dbReference type="ARBA" id="ARBA00022833"/>
    </source>
</evidence>
<dbReference type="PROSITE" id="PS50082">
    <property type="entry name" value="WD_REPEATS_2"/>
    <property type="match status" value="3"/>
</dbReference>
<dbReference type="Gene3D" id="2.130.10.10">
    <property type="entry name" value="YVTN repeat-like/Quinoprotein amine dehydrogenase"/>
    <property type="match status" value="2"/>
</dbReference>
<protein>
    <recommendedName>
        <fullName evidence="8">C3H1-type domain-containing protein</fullName>
    </recommendedName>
</protein>
<evidence type="ECO:0000256" key="7">
    <source>
        <dbReference type="PROSITE-ProRule" id="PRU00723"/>
    </source>
</evidence>
<accession>A0A445ADY4</accession>
<dbReference type="SMART" id="SM00356">
    <property type="entry name" value="ZnF_C3H1"/>
    <property type="match status" value="2"/>
</dbReference>
<gene>
    <name evidence="9" type="ORF">Ahy_B02g058144</name>
</gene>
<dbReference type="InterPro" id="IPR015943">
    <property type="entry name" value="WD40/YVTN_repeat-like_dom_sf"/>
</dbReference>
<dbReference type="PROSITE" id="PS00678">
    <property type="entry name" value="WD_REPEATS_1"/>
    <property type="match status" value="1"/>
</dbReference>
<feature type="zinc finger region" description="C3H1-type" evidence="7">
    <location>
        <begin position="39"/>
        <end position="65"/>
    </location>
</feature>
<evidence type="ECO:0000256" key="2">
    <source>
        <dbReference type="ARBA" id="ARBA00022723"/>
    </source>
</evidence>
<dbReference type="InterPro" id="IPR001680">
    <property type="entry name" value="WD40_rpt"/>
</dbReference>
<evidence type="ECO:0000256" key="3">
    <source>
        <dbReference type="ARBA" id="ARBA00022737"/>
    </source>
</evidence>
<dbReference type="PROSITE" id="PS50103">
    <property type="entry name" value="ZF_C3H1"/>
    <property type="match status" value="2"/>
</dbReference>
<dbReference type="PANTHER" id="PTHR44489">
    <property type="match status" value="1"/>
</dbReference>
<evidence type="ECO:0000256" key="6">
    <source>
        <dbReference type="PROSITE-ProRule" id="PRU00221"/>
    </source>
</evidence>
<feature type="repeat" description="WD" evidence="6">
    <location>
        <begin position="363"/>
        <end position="392"/>
    </location>
</feature>
<comment type="caution">
    <text evidence="9">The sequence shown here is derived from an EMBL/GenBank/DDBJ whole genome shotgun (WGS) entry which is preliminary data.</text>
</comment>
<keyword evidence="3" id="KW-0677">Repeat</keyword>
<keyword evidence="1 6" id="KW-0853">WD repeat</keyword>
<evidence type="ECO:0000256" key="1">
    <source>
        <dbReference type="ARBA" id="ARBA00022574"/>
    </source>
</evidence>
<reference evidence="9 10" key="1">
    <citation type="submission" date="2019-01" db="EMBL/GenBank/DDBJ databases">
        <title>Sequencing of cultivated peanut Arachis hypogaea provides insights into genome evolution and oil improvement.</title>
        <authorList>
            <person name="Chen X."/>
        </authorList>
    </citation>
    <scope>NUCLEOTIDE SEQUENCE [LARGE SCALE GENOMIC DNA]</scope>
    <source>
        <strain evidence="10">cv. Fuhuasheng</strain>
        <tissue evidence="9">Leaves</tissue>
    </source>
</reference>
<organism evidence="9 10">
    <name type="scientific">Arachis hypogaea</name>
    <name type="common">Peanut</name>
    <dbReference type="NCBI Taxonomy" id="3818"/>
    <lineage>
        <taxon>Eukaryota</taxon>
        <taxon>Viridiplantae</taxon>
        <taxon>Streptophyta</taxon>
        <taxon>Embryophyta</taxon>
        <taxon>Tracheophyta</taxon>
        <taxon>Spermatophyta</taxon>
        <taxon>Magnoliopsida</taxon>
        <taxon>eudicotyledons</taxon>
        <taxon>Gunneridae</taxon>
        <taxon>Pentapetalae</taxon>
        <taxon>rosids</taxon>
        <taxon>fabids</taxon>
        <taxon>Fabales</taxon>
        <taxon>Fabaceae</taxon>
        <taxon>Papilionoideae</taxon>
        <taxon>50 kb inversion clade</taxon>
        <taxon>dalbergioids sensu lato</taxon>
        <taxon>Dalbergieae</taxon>
        <taxon>Pterocarpus clade</taxon>
        <taxon>Arachis</taxon>
    </lineage>
</organism>
<dbReference type="GO" id="GO:0008270">
    <property type="term" value="F:zinc ion binding"/>
    <property type="evidence" value="ECO:0007669"/>
    <property type="project" value="UniProtKB-KW"/>
</dbReference>
<dbReference type="STRING" id="3818.A0A445ADY4"/>
<dbReference type="Pfam" id="PF23754">
    <property type="entry name" value="Beta-prop_IP5PC_F"/>
    <property type="match status" value="1"/>
</dbReference>
<keyword evidence="2 7" id="KW-0479">Metal-binding</keyword>
<dbReference type="SUPFAM" id="SSF50978">
    <property type="entry name" value="WD40 repeat-like"/>
    <property type="match status" value="1"/>
</dbReference>
<evidence type="ECO:0000259" key="8">
    <source>
        <dbReference type="PROSITE" id="PS50103"/>
    </source>
</evidence>
<dbReference type="InterPro" id="IPR036322">
    <property type="entry name" value="WD40_repeat_dom_sf"/>
</dbReference>
<feature type="domain" description="C3H1-type" evidence="8">
    <location>
        <begin position="39"/>
        <end position="65"/>
    </location>
</feature>
<dbReference type="SUPFAM" id="SSF90229">
    <property type="entry name" value="CCCH zinc finger"/>
    <property type="match status" value="1"/>
</dbReference>
<evidence type="ECO:0000313" key="9">
    <source>
        <dbReference type="EMBL" id="RYR24634.1"/>
    </source>
</evidence>
<dbReference type="InterPro" id="IPR019775">
    <property type="entry name" value="WD40_repeat_CS"/>
</dbReference>
<keyword evidence="4 7" id="KW-0863">Zinc-finger</keyword>
<feature type="repeat" description="WD" evidence="6">
    <location>
        <begin position="322"/>
        <end position="362"/>
    </location>
</feature>
<feature type="domain" description="C3H1-type" evidence="8">
    <location>
        <begin position="158"/>
        <end position="185"/>
    </location>
</feature>
<name>A0A445ADY4_ARAHY</name>
<feature type="zinc finger region" description="C3H1-type" evidence="7">
    <location>
        <begin position="158"/>
        <end position="185"/>
    </location>
</feature>
<dbReference type="InterPro" id="IPR036855">
    <property type="entry name" value="Znf_CCCH_sf"/>
</dbReference>
<dbReference type="InterPro" id="IPR020472">
    <property type="entry name" value="WD40_PAC1"/>
</dbReference>
<dbReference type="Pfam" id="PF00400">
    <property type="entry name" value="WD40"/>
    <property type="match status" value="1"/>
</dbReference>
<dbReference type="PANTHER" id="PTHR44489:SF14">
    <property type="entry name" value="ZINC FINGER CCCH DOMAIN-CONTAINING PROTEIN 59-RELATED"/>
    <property type="match status" value="1"/>
</dbReference>
<dbReference type="PRINTS" id="PR00320">
    <property type="entry name" value="GPROTEINBRPT"/>
</dbReference>
<evidence type="ECO:0000313" key="10">
    <source>
        <dbReference type="Proteomes" id="UP000289738"/>
    </source>
</evidence>
<dbReference type="PROSITE" id="PS50294">
    <property type="entry name" value="WD_REPEATS_REGION"/>
    <property type="match status" value="2"/>
</dbReference>
<dbReference type="AlphaFoldDB" id="A0A445ADY4"/>
<dbReference type="SMART" id="SM00320">
    <property type="entry name" value="WD40"/>
    <property type="match status" value="6"/>
</dbReference>
<dbReference type="EMBL" id="SDMP01000012">
    <property type="protein sequence ID" value="RYR24634.1"/>
    <property type="molecule type" value="Genomic_DNA"/>
</dbReference>
<dbReference type="InterPro" id="IPR056454">
    <property type="entry name" value="Beta-prop_IP5PC_F"/>
</dbReference>
<sequence>MKGLIDGNTVCLMLFGLCFFFPSIMAIITTTRRTERFSGTTPPTCKYWLAGRCNRNPCKFLHSLSTLPSNVHNANMTYMHSKNPHLSAEKMTSSSVKKPTNCAPKAFKKPANCARKAVECGSEAMSVEKPTQCEQMDISIEKTESVEEVATVAKSPMEKSRSICKYWMTDNCVHGDLCQNLHSWFYGDGFTTLAKLHEHKKVVTGIALPAGSDKLYSGSTDGTVRAWDCNTGHCVNMIHLNSEVTSLISEGPWIFAGVKNAVKAWNIQTGADVTLDGPKGQVLSLNVGNDILLAGAEDGVIYAWRYSSDPKPESPFELVATLSGHTKPVVCLAIGCYKMLYSGSMDHSIKVWDLNTLQCTMTLNGHTDVVTSLLCWEDYLLSSSYDCTVNVWVCTEEGTLKVAYTHTDKNAILGLYGMTDADAKPILFCSCQDNSVRMYELPTFLERGRLFTRREVRSFAIGPGGLFFTGDGTGLLNVWRWLEEPKTSKLENAITMMKLSKNILPSHDEANNEEILGNLKELDLFKLCGLQSISGVEYLSKQQLRRLDVYDCPKLTTIALQSSYTGA</sequence>
<dbReference type="Proteomes" id="UP000289738">
    <property type="component" value="Chromosome B02"/>
</dbReference>
<keyword evidence="10" id="KW-1185">Reference proteome</keyword>